<dbReference type="EMBL" id="QCYY01001175">
    <property type="protein sequence ID" value="ROT79933.1"/>
    <property type="molecule type" value="Genomic_DNA"/>
</dbReference>
<dbReference type="InterPro" id="IPR041499">
    <property type="entry name" value="Tfc1/Sfc1_N"/>
</dbReference>
<dbReference type="InterPro" id="IPR040454">
    <property type="entry name" value="TF_IIIC_Tfc1/Sfc1"/>
</dbReference>
<comment type="caution">
    <text evidence="8">The sequence shown here is derived from an EMBL/GenBank/DDBJ whole genome shotgun (WGS) entry which is preliminary data.</text>
</comment>
<comment type="subcellular location">
    <subcellularLocation>
        <location evidence="1">Nucleus</location>
    </subcellularLocation>
</comment>
<keyword evidence="4" id="KW-0539">Nucleus</keyword>
<evidence type="ECO:0000259" key="7">
    <source>
        <dbReference type="Pfam" id="PF17682"/>
    </source>
</evidence>
<evidence type="ECO:0000256" key="3">
    <source>
        <dbReference type="ARBA" id="ARBA00023163"/>
    </source>
</evidence>
<dbReference type="Proteomes" id="UP000283509">
    <property type="component" value="Unassembled WGS sequence"/>
</dbReference>
<evidence type="ECO:0000256" key="4">
    <source>
        <dbReference type="ARBA" id="ARBA00023242"/>
    </source>
</evidence>
<feature type="region of interest" description="Disordered" evidence="5">
    <location>
        <begin position="85"/>
        <end position="119"/>
    </location>
</feature>
<gene>
    <name evidence="8" type="ORF">C7M84_001350</name>
</gene>
<organism evidence="8 9">
    <name type="scientific">Penaeus vannamei</name>
    <name type="common">Whiteleg shrimp</name>
    <name type="synonym">Litopenaeus vannamei</name>
    <dbReference type="NCBI Taxonomy" id="6689"/>
    <lineage>
        <taxon>Eukaryota</taxon>
        <taxon>Metazoa</taxon>
        <taxon>Ecdysozoa</taxon>
        <taxon>Arthropoda</taxon>
        <taxon>Crustacea</taxon>
        <taxon>Multicrustacea</taxon>
        <taxon>Malacostraca</taxon>
        <taxon>Eumalacostraca</taxon>
        <taxon>Eucarida</taxon>
        <taxon>Decapoda</taxon>
        <taxon>Dendrobranchiata</taxon>
        <taxon>Penaeoidea</taxon>
        <taxon>Penaeidae</taxon>
        <taxon>Penaeus</taxon>
    </lineage>
</organism>
<dbReference type="GO" id="GO:0001002">
    <property type="term" value="F:RNA polymerase III type 1 promoter sequence-specific DNA binding"/>
    <property type="evidence" value="ECO:0007669"/>
    <property type="project" value="TreeGrafter"/>
</dbReference>
<sequence length="521" mass="56882">MAQGGGLSGTGKLRQFMCIEYPGLVKNVDKMLETLGGVEKISEVYCEDNRRMELRFRPDDVYCKPTCGEQHNSTALLLRVVRRKKKKKKQQEADPKVPEAVAGSSAEDPSPPEGDASTSVRSELIGVVHTMYKFNNLCDFQYVPVVNTEDGLAQECVYDQLVPQGMEKADWLNQPAPLFLPPAAFTRMDAPQDYRYRREANSDSKSRVPQNIICRTRQRRTHFAIFHSFKDDEVPKDPLPGAMSQIRIKFMDNAFYQGLKDEFDKRPIWSKNALQVWLGYSKDKLKYLLPTLSYYFHTGPWRNLWVRLGYDPRKDPNAWIYQTFDYRIRQAGGVKTKVEAKRSYSNYVLPYKSSNTSRRKTSVIQSLHLGEAGEDGNEEAAGKEKNLEELYIFRPGMIPPYRQMFYQILFALTVAISAAPQGYSHPTPSGDGFSHGGSADGGLGGIAGGGTGGFGEVEGNGGLGGAGAGGFGEAGIGGSGTFGGAVTGGNGVFGGGFGGVNGGNGGFGVNGGSPSNLYTSP</sequence>
<dbReference type="PANTHER" id="PTHR13230:SF5">
    <property type="entry name" value="GENERAL TRANSCRIPTION FACTOR 3C POLYPEPTIDE 5"/>
    <property type="match status" value="1"/>
</dbReference>
<proteinExistence type="predicted"/>
<accession>A0A423TTZ1</accession>
<dbReference type="InterPro" id="IPR019136">
    <property type="entry name" value="TF_IIIC_su-5_HTH"/>
</dbReference>
<evidence type="ECO:0000256" key="1">
    <source>
        <dbReference type="ARBA" id="ARBA00004123"/>
    </source>
</evidence>
<dbReference type="GO" id="GO:0000127">
    <property type="term" value="C:transcription factor TFIIIC complex"/>
    <property type="evidence" value="ECO:0007669"/>
    <property type="project" value="InterPro"/>
</dbReference>
<dbReference type="Pfam" id="PF17682">
    <property type="entry name" value="Tau95_N"/>
    <property type="match status" value="1"/>
</dbReference>
<evidence type="ECO:0000313" key="9">
    <source>
        <dbReference type="Proteomes" id="UP000283509"/>
    </source>
</evidence>
<reference evidence="8 9" key="1">
    <citation type="submission" date="2018-04" db="EMBL/GenBank/DDBJ databases">
        <authorList>
            <person name="Zhang X."/>
            <person name="Yuan J."/>
            <person name="Li F."/>
            <person name="Xiang J."/>
        </authorList>
    </citation>
    <scope>NUCLEOTIDE SEQUENCE [LARGE SCALE GENOMIC DNA]</scope>
    <source>
        <tissue evidence="8">Muscle</tissue>
    </source>
</reference>
<dbReference type="GO" id="GO:0001003">
    <property type="term" value="F:RNA polymerase III type 2 promoter sequence-specific DNA binding"/>
    <property type="evidence" value="ECO:0007669"/>
    <property type="project" value="TreeGrafter"/>
</dbReference>
<evidence type="ECO:0000256" key="5">
    <source>
        <dbReference type="SAM" id="MobiDB-lite"/>
    </source>
</evidence>
<evidence type="ECO:0000259" key="6">
    <source>
        <dbReference type="Pfam" id="PF09734"/>
    </source>
</evidence>
<keyword evidence="9" id="KW-1185">Reference proteome</keyword>
<dbReference type="GO" id="GO:0005634">
    <property type="term" value="C:nucleus"/>
    <property type="evidence" value="ECO:0007669"/>
    <property type="project" value="UniProtKB-SubCell"/>
</dbReference>
<dbReference type="Gene3D" id="3.30.200.160">
    <property type="entry name" value="TFIIIC, subcomplex tauA, subunit Sfc1, barrel domain"/>
    <property type="match status" value="1"/>
</dbReference>
<feature type="domain" description="Transcription factor IIIC subunit Tfc1/Sfc1 triple barrel" evidence="7">
    <location>
        <begin position="17"/>
        <end position="142"/>
    </location>
</feature>
<dbReference type="InterPro" id="IPR042536">
    <property type="entry name" value="TFIIIC_tauA_Sfc1"/>
</dbReference>
<name>A0A423TTZ1_PENVA</name>
<dbReference type="AlphaFoldDB" id="A0A423TTZ1"/>
<protein>
    <submittedName>
        <fullName evidence="8">General transcription factor 3C polypeptide 5</fullName>
    </submittedName>
</protein>
<dbReference type="Pfam" id="PF09734">
    <property type="entry name" value="Tau95"/>
    <property type="match status" value="1"/>
</dbReference>
<dbReference type="STRING" id="6689.A0A423TTZ1"/>
<keyword evidence="2" id="KW-0238">DNA-binding</keyword>
<evidence type="ECO:0000256" key="2">
    <source>
        <dbReference type="ARBA" id="ARBA00023125"/>
    </source>
</evidence>
<dbReference type="OrthoDB" id="5598268at2759"/>
<dbReference type="PANTHER" id="PTHR13230">
    <property type="entry name" value="GENERAL TRANSCRIPTION FACTOR IIIC, POLYPEPTIDE 5"/>
    <property type="match status" value="1"/>
</dbReference>
<evidence type="ECO:0000313" key="8">
    <source>
        <dbReference type="EMBL" id="ROT79933.1"/>
    </source>
</evidence>
<dbReference type="GO" id="GO:0006384">
    <property type="term" value="P:transcription initiation at RNA polymerase III promoter"/>
    <property type="evidence" value="ECO:0007669"/>
    <property type="project" value="InterPro"/>
</dbReference>
<feature type="domain" description="Transcription factor IIIC subunit 5 HTH" evidence="6">
    <location>
        <begin position="179"/>
        <end position="327"/>
    </location>
</feature>
<reference evidence="8 9" key="2">
    <citation type="submission" date="2019-01" db="EMBL/GenBank/DDBJ databases">
        <title>The decoding of complex shrimp genome reveals the adaptation for benthos swimmer, frequently molting mechanism and breeding impact on genome.</title>
        <authorList>
            <person name="Sun Y."/>
            <person name="Gao Y."/>
            <person name="Yu Y."/>
        </authorList>
    </citation>
    <scope>NUCLEOTIDE SEQUENCE [LARGE SCALE GENOMIC DNA]</scope>
    <source>
        <tissue evidence="8">Muscle</tissue>
    </source>
</reference>
<keyword evidence="3" id="KW-0804">Transcription</keyword>
<dbReference type="FunFam" id="3.30.200.160:FF:000002">
    <property type="entry name" value="Transcription factor IIIC, subunit 5"/>
    <property type="match status" value="1"/>
</dbReference>